<feature type="transmembrane region" description="Helical" evidence="1">
    <location>
        <begin position="102"/>
        <end position="122"/>
    </location>
</feature>
<gene>
    <name evidence="2" type="ORF">KDK92_00345</name>
</gene>
<organism evidence="2 3">
    <name type="scientific">Oceanirhabdus seepicola</name>
    <dbReference type="NCBI Taxonomy" id="2828781"/>
    <lineage>
        <taxon>Bacteria</taxon>
        <taxon>Bacillati</taxon>
        <taxon>Bacillota</taxon>
        <taxon>Clostridia</taxon>
        <taxon>Eubacteriales</taxon>
        <taxon>Clostridiaceae</taxon>
        <taxon>Oceanirhabdus</taxon>
    </lineage>
</organism>
<reference evidence="2" key="1">
    <citation type="journal article" date="2021" name="mSystems">
        <title>Bacteria and Archaea Synergistically Convert Glycine Betaine to Biogenic Methane in the Formosa Cold Seep of the South China Sea.</title>
        <authorList>
            <person name="Li L."/>
            <person name="Zhang W."/>
            <person name="Zhang S."/>
            <person name="Song L."/>
            <person name="Sun Q."/>
            <person name="Zhang H."/>
            <person name="Xiang H."/>
            <person name="Dong X."/>
        </authorList>
    </citation>
    <scope>NUCLEOTIDE SEQUENCE</scope>
    <source>
        <strain evidence="2">ZWT</strain>
    </source>
</reference>
<keyword evidence="3" id="KW-1185">Reference proteome</keyword>
<keyword evidence="1" id="KW-1133">Transmembrane helix</keyword>
<dbReference type="InterPro" id="IPR009476">
    <property type="entry name" value="DUF1097"/>
</dbReference>
<proteinExistence type="predicted"/>
<evidence type="ECO:0000256" key="1">
    <source>
        <dbReference type="SAM" id="Phobius"/>
    </source>
</evidence>
<dbReference type="RefSeq" id="WP_250856969.1">
    <property type="nucleotide sequence ID" value="NZ_JAGSOJ010000001.1"/>
</dbReference>
<evidence type="ECO:0000313" key="2">
    <source>
        <dbReference type="EMBL" id="MCM1988170.1"/>
    </source>
</evidence>
<feature type="transmembrane region" description="Helical" evidence="1">
    <location>
        <begin position="7"/>
        <end position="36"/>
    </location>
</feature>
<feature type="transmembrane region" description="Helical" evidence="1">
    <location>
        <begin position="56"/>
        <end position="81"/>
    </location>
</feature>
<name>A0A9J6NUM6_9CLOT</name>
<dbReference type="EMBL" id="JAGSOJ010000001">
    <property type="protein sequence ID" value="MCM1988170.1"/>
    <property type="molecule type" value="Genomic_DNA"/>
</dbReference>
<dbReference type="Pfam" id="PF06496">
    <property type="entry name" value="DUF1097"/>
    <property type="match status" value="1"/>
</dbReference>
<sequence>MDMKKLLAIGISSGIIGFAWTVGSFMLGLSTVAGFIAWSSFFAAGGNGMKGVKKALIANFSGTCWGIATSFLATPLIPLIGETGAIAATNGLGSCGIILQSKFSLVSFIPAAFLGWSALIASGMNFPITIISLACGSFAGFASEILTDVILKIMKYESKEEMVIDKAAV</sequence>
<accession>A0A9J6NUM6</accession>
<dbReference type="AlphaFoldDB" id="A0A9J6NUM6"/>
<protein>
    <submittedName>
        <fullName evidence="2">DUF1097 domain-containing protein</fullName>
    </submittedName>
</protein>
<comment type="caution">
    <text evidence="2">The sequence shown here is derived from an EMBL/GenBank/DDBJ whole genome shotgun (WGS) entry which is preliminary data.</text>
</comment>
<keyword evidence="1" id="KW-0472">Membrane</keyword>
<dbReference type="Proteomes" id="UP001056429">
    <property type="component" value="Unassembled WGS sequence"/>
</dbReference>
<keyword evidence="1" id="KW-0812">Transmembrane</keyword>
<reference evidence="2" key="2">
    <citation type="submission" date="2021-04" db="EMBL/GenBank/DDBJ databases">
        <authorList>
            <person name="Dong X."/>
        </authorList>
    </citation>
    <scope>NUCLEOTIDE SEQUENCE</scope>
    <source>
        <strain evidence="2">ZWT</strain>
    </source>
</reference>
<feature type="transmembrane region" description="Helical" evidence="1">
    <location>
        <begin position="128"/>
        <end position="151"/>
    </location>
</feature>
<evidence type="ECO:0000313" key="3">
    <source>
        <dbReference type="Proteomes" id="UP001056429"/>
    </source>
</evidence>